<sequence length="235" mass="25943">VIGGGHNGLTAAAYLGRSGKKVLVLERRHVLGGAAVTEEVFPGFKFTVCSYVVSLMKPNVMRELMLPKFGLELLPLESTMTPLDNDYLIRTADSDQTYREIARHSKKDAETYMRFGPAMSQIGMAVRPILETIAPNAIRPTLSDISASKKLLNHFKSLSSEQFEYLTKLMTMSSADFLDEWFEFEPLKATMSASGIIGTFMGPRSPGSAYVMLHHYMGDIDGAFRAWGFQRGGTG</sequence>
<evidence type="ECO:0008006" key="2">
    <source>
        <dbReference type="Google" id="ProtNLM"/>
    </source>
</evidence>
<gene>
    <name evidence="1" type="ORF">METZ01_LOCUS184214</name>
</gene>
<reference evidence="1" key="1">
    <citation type="submission" date="2018-05" db="EMBL/GenBank/DDBJ databases">
        <authorList>
            <person name="Lanie J.A."/>
            <person name="Ng W.-L."/>
            <person name="Kazmierczak K.M."/>
            <person name="Andrzejewski T.M."/>
            <person name="Davidsen T.M."/>
            <person name="Wayne K.J."/>
            <person name="Tettelin H."/>
            <person name="Glass J.I."/>
            <person name="Rusch D."/>
            <person name="Podicherti R."/>
            <person name="Tsui H.-C.T."/>
            <person name="Winkler M.E."/>
        </authorList>
    </citation>
    <scope>NUCLEOTIDE SEQUENCE</scope>
</reference>
<dbReference type="Gene3D" id="3.50.50.60">
    <property type="entry name" value="FAD/NAD(P)-binding domain"/>
    <property type="match status" value="1"/>
</dbReference>
<dbReference type="Pfam" id="PF13450">
    <property type="entry name" value="NAD_binding_8"/>
    <property type="match status" value="1"/>
</dbReference>
<dbReference type="PANTHER" id="PTHR10668:SF103">
    <property type="entry name" value="PYRIDINE NUCLEOTIDE-DISULFIDE OXIDOREDUCTASE DOMAIN-CONTAINING PROTEIN 2"/>
    <property type="match status" value="1"/>
</dbReference>
<evidence type="ECO:0000313" key="1">
    <source>
        <dbReference type="EMBL" id="SVB31360.1"/>
    </source>
</evidence>
<accession>A0A382CYX7</accession>
<organism evidence="1">
    <name type="scientific">marine metagenome</name>
    <dbReference type="NCBI Taxonomy" id="408172"/>
    <lineage>
        <taxon>unclassified sequences</taxon>
        <taxon>metagenomes</taxon>
        <taxon>ecological metagenomes</taxon>
    </lineage>
</organism>
<dbReference type="AlphaFoldDB" id="A0A382CYX7"/>
<dbReference type="PANTHER" id="PTHR10668">
    <property type="entry name" value="PHYTOENE DEHYDROGENASE"/>
    <property type="match status" value="1"/>
</dbReference>
<protein>
    <recommendedName>
        <fullName evidence="2">Amine oxidase domain-containing protein</fullName>
    </recommendedName>
</protein>
<name>A0A382CYX7_9ZZZZ</name>
<proteinExistence type="predicted"/>
<dbReference type="EMBL" id="UINC01036816">
    <property type="protein sequence ID" value="SVB31360.1"/>
    <property type="molecule type" value="Genomic_DNA"/>
</dbReference>
<dbReference type="InterPro" id="IPR036188">
    <property type="entry name" value="FAD/NAD-bd_sf"/>
</dbReference>
<feature type="non-terminal residue" evidence="1">
    <location>
        <position position="1"/>
    </location>
</feature>
<dbReference type="SUPFAM" id="SSF51905">
    <property type="entry name" value="FAD/NAD(P)-binding domain"/>
    <property type="match status" value="1"/>
</dbReference>
<feature type="non-terminal residue" evidence="1">
    <location>
        <position position="235"/>
    </location>
</feature>